<sequence>MIIFNDNFKNYSNESICLKVEKISHENQHCKLTITRKCDRFWHIFLIILFMFILVILLLFQRQNLTFTLFTILVISFNILMYIFLPIVEESIILFDNFHGIEYGKKYLFHKSTVRMFINTNNVIINEAITMQKVIFYLIAIPADLGHLVLHNNNNNNNSNEAGQSNHPLNNINDQTKIFNETKIKLIPLFIHTLPRLDCLKIVYNYIIQFRNQQQQQQM</sequence>
<evidence type="ECO:0000313" key="2">
    <source>
        <dbReference type="EMBL" id="KAH7645423.1"/>
    </source>
</evidence>
<dbReference type="EMBL" id="SDOV01000001">
    <property type="protein sequence ID" value="KAH7645423.1"/>
    <property type="molecule type" value="Genomic_DNA"/>
</dbReference>
<feature type="transmembrane region" description="Helical" evidence="1">
    <location>
        <begin position="41"/>
        <end position="60"/>
    </location>
</feature>
<dbReference type="AlphaFoldDB" id="A0A9D4P774"/>
<dbReference type="PANTHER" id="PTHR15231:SF1">
    <property type="entry name" value="PHOSPHATIDYLINOSITOL N-ACETYLGLUCOSAMINYLTRANSFERASE SUBUNIT H"/>
    <property type="match status" value="1"/>
</dbReference>
<protein>
    <recommendedName>
        <fullName evidence="3">Phosphatidylinositol N-acetylglucosaminyltransferase subunit H</fullName>
    </recommendedName>
</protein>
<reference evidence="2" key="2">
    <citation type="journal article" date="2021" name="World Allergy Organ. J.">
        <title>Chromosome-level assembly of Dermatophagoides farinae genome and transcriptome reveals two novel allergens Der f 37 and Der f 39.</title>
        <authorList>
            <person name="Chen J."/>
            <person name="Cai Z."/>
            <person name="Fan D."/>
            <person name="Hu J."/>
            <person name="Hou Y."/>
            <person name="He Y."/>
            <person name="Zhang Z."/>
            <person name="Zhao Z."/>
            <person name="Gao P."/>
            <person name="Hu W."/>
            <person name="Sun J."/>
            <person name="Li J."/>
            <person name="Ji K."/>
        </authorList>
    </citation>
    <scope>NUCLEOTIDE SEQUENCE</scope>
    <source>
        <strain evidence="2">JKM2019</strain>
    </source>
</reference>
<keyword evidence="1" id="KW-0812">Transmembrane</keyword>
<dbReference type="GO" id="GO:0006506">
    <property type="term" value="P:GPI anchor biosynthetic process"/>
    <property type="evidence" value="ECO:0007669"/>
    <property type="project" value="InterPro"/>
</dbReference>
<keyword evidence="1" id="KW-1133">Transmembrane helix</keyword>
<gene>
    <name evidence="2" type="ORF">HUG17_0961</name>
</gene>
<feature type="transmembrane region" description="Helical" evidence="1">
    <location>
        <begin position="66"/>
        <end position="85"/>
    </location>
</feature>
<comment type="caution">
    <text evidence="2">The sequence shown here is derived from an EMBL/GenBank/DDBJ whole genome shotgun (WGS) entry which is preliminary data.</text>
</comment>
<organism evidence="2">
    <name type="scientific">Dermatophagoides farinae</name>
    <name type="common">American house dust mite</name>
    <dbReference type="NCBI Taxonomy" id="6954"/>
    <lineage>
        <taxon>Eukaryota</taxon>
        <taxon>Metazoa</taxon>
        <taxon>Ecdysozoa</taxon>
        <taxon>Arthropoda</taxon>
        <taxon>Chelicerata</taxon>
        <taxon>Arachnida</taxon>
        <taxon>Acari</taxon>
        <taxon>Acariformes</taxon>
        <taxon>Sarcoptiformes</taxon>
        <taxon>Astigmata</taxon>
        <taxon>Psoroptidia</taxon>
        <taxon>Analgoidea</taxon>
        <taxon>Pyroglyphidae</taxon>
        <taxon>Dermatophagoidinae</taxon>
        <taxon>Dermatophagoides</taxon>
    </lineage>
</organism>
<evidence type="ECO:0000256" key="1">
    <source>
        <dbReference type="SAM" id="Phobius"/>
    </source>
</evidence>
<dbReference type="PANTHER" id="PTHR15231">
    <property type="entry name" value="PHOSPHATIDYLINOSITOL N-ACETYLGLUCOSAMINYLTRANSFERASE SUBUNIT H"/>
    <property type="match status" value="1"/>
</dbReference>
<accession>A0A9D4P774</accession>
<dbReference type="Proteomes" id="UP000828236">
    <property type="component" value="Unassembled WGS sequence"/>
</dbReference>
<name>A0A9D4P774_DERFA</name>
<keyword evidence="1" id="KW-0472">Membrane</keyword>
<reference evidence="2" key="1">
    <citation type="submission" date="2020-06" db="EMBL/GenBank/DDBJ databases">
        <authorList>
            <person name="Ji K."/>
            <person name="Li J."/>
        </authorList>
    </citation>
    <scope>NUCLEOTIDE SEQUENCE</scope>
    <source>
        <strain evidence="2">JKM2019</strain>
        <tissue evidence="2">Whole body</tissue>
    </source>
</reference>
<proteinExistence type="predicted"/>
<dbReference type="InterPro" id="IPR044215">
    <property type="entry name" value="PIG-H"/>
</dbReference>
<dbReference type="GO" id="GO:0000506">
    <property type="term" value="C:glycosylphosphatidylinositol-N-acetylglucosaminyltransferase (GPI-GnT) complex"/>
    <property type="evidence" value="ECO:0007669"/>
    <property type="project" value="InterPro"/>
</dbReference>
<evidence type="ECO:0008006" key="3">
    <source>
        <dbReference type="Google" id="ProtNLM"/>
    </source>
</evidence>